<gene>
    <name evidence="7" type="ORF">EV195_102109</name>
</gene>
<dbReference type="Proteomes" id="UP000294564">
    <property type="component" value="Unassembled WGS sequence"/>
</dbReference>
<evidence type="ECO:0000256" key="4">
    <source>
        <dbReference type="SAM" id="SignalP"/>
    </source>
</evidence>
<evidence type="ECO:0000259" key="5">
    <source>
        <dbReference type="Pfam" id="PF00082"/>
    </source>
</evidence>
<dbReference type="PANTHER" id="PTHR43399">
    <property type="entry name" value="SUBTILISIN-RELATED"/>
    <property type="match status" value="1"/>
</dbReference>
<dbReference type="Gene3D" id="3.40.50.200">
    <property type="entry name" value="Peptidase S8/S53 domain"/>
    <property type="match status" value="1"/>
</dbReference>
<accession>A0A4R2NXJ9</accession>
<sequence>MKIIFLSLFCFFLSFNLFSQVNFTDDIKSLNPQKNTIVFSKNKYFLISKKNLPKNEKKVKIIKKLTDNFLIIRLEDDENGEVFSSKLYEINDNWKLSKSIKGLLESKKNQEVLISVKTTDRKKFLSELISREISCKLINSYKNTINIKLNSSDLSRISALSSCTFLDVVKIPKPETIPFEKVDLSINNVYLLQHNFSLLTGENINVSVKELLFDVDDIDFRNRIRSYGNEANDITNHATIMASIIGGAGNRSSDSQGIAYLSGLSSSDFTSLLPDEDLFYSTNNVFVQNHSYGTDIESFYGTQANAYDQSVIENPSLLHVFSSGNDGELASTDGTYQGIDGYANMTGNFKMAKNVLLVGGVDESLTVNSRSSKGPTYDGRIKPELVAHGPEGTSDAAAVVSGISGLLQQQYKAQNGEYPRASLVKSLLIAGADDVGEEGIDFKSGYGNVNAYKSGLILDRNQFIVDEVVNSQTKDFTINVSSPLKELKVALVWSDIPANVDDVTALVNDIDLELVKDATTWLPWVLDASPASNSLESPAVRGEDHINNTELITIENPEIGAYTVRVTGNSITSSKQTFSIAYYFKEKDQFKWNFPTASDALQSAQTERISWENNFDFPVTAIEYSLNNGNWQAIDGTANLTSNFFEWNLPDSSGVMQLRALINGNYYVSDTFAVSPVIVPKVDYNCNESVQFSWDEVANATAYEVSILGEKYLVPYQNQTQLTIEIPKTTLELPFVSITPIFNSLKGKQGQTIDYTFQGVNCYYRNFFAFLNDNDVVSATLNLSTLTNVNAVFFERISEGNITVIDEINLPSSELLTANDSDVPGGEILYRARIVLNNGTEILSDEVQIDFPFNNSLSIYPNPVIKSEGMFVFSRGNNLTAQVVDTSGRIMYSTILNKVRQTLAIPKLNSGLYFVQILNKGNLLAVKKVIIVGK</sequence>
<dbReference type="SUPFAM" id="SSF52743">
    <property type="entry name" value="Subtilisin-like"/>
    <property type="match status" value="1"/>
</dbReference>
<name>A0A4R2NXJ9_9FLAO</name>
<dbReference type="PROSITE" id="PS51892">
    <property type="entry name" value="SUBTILASE"/>
    <property type="match status" value="1"/>
</dbReference>
<dbReference type="NCBIfam" id="TIGR04183">
    <property type="entry name" value="Por_Secre_tail"/>
    <property type="match status" value="1"/>
</dbReference>
<dbReference type="EMBL" id="SLXM01000002">
    <property type="protein sequence ID" value="TCP26767.1"/>
    <property type="molecule type" value="Genomic_DNA"/>
</dbReference>
<evidence type="ECO:0000256" key="3">
    <source>
        <dbReference type="PROSITE-ProRule" id="PRU01240"/>
    </source>
</evidence>
<feature type="domain" description="Secretion system C-terminal sorting" evidence="6">
    <location>
        <begin position="859"/>
        <end position="931"/>
    </location>
</feature>
<comment type="caution">
    <text evidence="7">The sequence shown here is derived from an EMBL/GenBank/DDBJ whole genome shotgun (WGS) entry which is preliminary data.</text>
</comment>
<dbReference type="Pfam" id="PF00082">
    <property type="entry name" value="Peptidase_S8"/>
    <property type="match status" value="1"/>
</dbReference>
<dbReference type="InterPro" id="IPR026444">
    <property type="entry name" value="Secre_tail"/>
</dbReference>
<dbReference type="GO" id="GO:0006508">
    <property type="term" value="P:proteolysis"/>
    <property type="evidence" value="ECO:0007669"/>
    <property type="project" value="InterPro"/>
</dbReference>
<evidence type="ECO:0000256" key="2">
    <source>
        <dbReference type="ARBA" id="ARBA00022729"/>
    </source>
</evidence>
<proteinExistence type="inferred from homology"/>
<dbReference type="AlphaFoldDB" id="A0A4R2NXJ9"/>
<dbReference type="Gene3D" id="2.60.120.380">
    <property type="match status" value="1"/>
</dbReference>
<organism evidence="7 8">
    <name type="scientific">Tenacibaculum skagerrakense</name>
    <dbReference type="NCBI Taxonomy" id="186571"/>
    <lineage>
        <taxon>Bacteria</taxon>
        <taxon>Pseudomonadati</taxon>
        <taxon>Bacteroidota</taxon>
        <taxon>Flavobacteriia</taxon>
        <taxon>Flavobacteriales</taxon>
        <taxon>Flavobacteriaceae</taxon>
        <taxon>Tenacibaculum</taxon>
    </lineage>
</organism>
<dbReference type="OrthoDB" id="9792152at2"/>
<evidence type="ECO:0000256" key="1">
    <source>
        <dbReference type="ARBA" id="ARBA00011073"/>
    </source>
</evidence>
<comment type="similarity">
    <text evidence="1 3">Belongs to the peptidase S8 family.</text>
</comment>
<evidence type="ECO:0000259" key="6">
    <source>
        <dbReference type="Pfam" id="PF18962"/>
    </source>
</evidence>
<reference evidence="7 8" key="1">
    <citation type="submission" date="2019-03" db="EMBL/GenBank/DDBJ databases">
        <title>Genomic Encyclopedia of Type Strains, Phase IV (KMG-IV): sequencing the most valuable type-strain genomes for metagenomic binning, comparative biology and taxonomic classification.</title>
        <authorList>
            <person name="Goeker M."/>
        </authorList>
    </citation>
    <scope>NUCLEOTIDE SEQUENCE [LARGE SCALE GENOMIC DNA]</scope>
    <source>
        <strain evidence="7 8">DSM 14836</strain>
    </source>
</reference>
<dbReference type="SUPFAM" id="SSF49785">
    <property type="entry name" value="Galactose-binding domain-like"/>
    <property type="match status" value="1"/>
</dbReference>
<comment type="caution">
    <text evidence="3">Lacks conserved residue(s) required for the propagation of feature annotation.</text>
</comment>
<dbReference type="GO" id="GO:0004252">
    <property type="term" value="F:serine-type endopeptidase activity"/>
    <property type="evidence" value="ECO:0007669"/>
    <property type="project" value="InterPro"/>
</dbReference>
<dbReference type="InterPro" id="IPR000209">
    <property type="entry name" value="Peptidase_S8/S53_dom"/>
</dbReference>
<dbReference type="InterPro" id="IPR036852">
    <property type="entry name" value="Peptidase_S8/S53_dom_sf"/>
</dbReference>
<dbReference type="PANTHER" id="PTHR43399:SF4">
    <property type="entry name" value="CELL WALL-ASSOCIATED PROTEASE"/>
    <property type="match status" value="1"/>
</dbReference>
<dbReference type="InterPro" id="IPR008979">
    <property type="entry name" value="Galactose-bd-like_sf"/>
</dbReference>
<feature type="signal peptide" evidence="4">
    <location>
        <begin position="1"/>
        <end position="19"/>
    </location>
</feature>
<feature type="chain" id="PRO_5020240508" evidence="4">
    <location>
        <begin position="20"/>
        <end position="934"/>
    </location>
</feature>
<evidence type="ECO:0000313" key="8">
    <source>
        <dbReference type="Proteomes" id="UP000294564"/>
    </source>
</evidence>
<dbReference type="InterPro" id="IPR051048">
    <property type="entry name" value="Peptidase_S8/S53_subtilisin"/>
</dbReference>
<keyword evidence="8" id="KW-1185">Reference proteome</keyword>
<evidence type="ECO:0000313" key="7">
    <source>
        <dbReference type="EMBL" id="TCP26767.1"/>
    </source>
</evidence>
<feature type="domain" description="Peptidase S8/S53" evidence="5">
    <location>
        <begin position="226"/>
        <end position="447"/>
    </location>
</feature>
<keyword evidence="2 4" id="KW-0732">Signal</keyword>
<dbReference type="Pfam" id="PF18962">
    <property type="entry name" value="Por_Secre_tail"/>
    <property type="match status" value="1"/>
</dbReference>
<protein>
    <submittedName>
        <fullName evidence="7">Putative secreted protein (Por secretion system target)</fullName>
    </submittedName>
</protein>